<keyword evidence="2 6" id="KW-0820">tRNA-binding</keyword>
<proteinExistence type="inferred from homology"/>
<evidence type="ECO:0000256" key="2">
    <source>
        <dbReference type="ARBA" id="ARBA00022555"/>
    </source>
</evidence>
<comment type="caution">
    <text evidence="9">The sequence shown here is derived from an EMBL/GenBank/DDBJ whole genome shotgun (WGS) entry which is preliminary data.</text>
</comment>
<keyword evidence="3 6" id="KW-0689">Ribosomal protein</keyword>
<evidence type="ECO:0000256" key="8">
    <source>
        <dbReference type="RuleBase" id="RU004414"/>
    </source>
</evidence>
<dbReference type="GO" id="GO:0006412">
    <property type="term" value="P:translation"/>
    <property type="evidence" value="ECO:0007669"/>
    <property type="project" value="UniProtKB-UniRule"/>
</dbReference>
<dbReference type="PANTHER" id="PTHR12220:SF13">
    <property type="entry name" value="LARGE RIBOSOMAL SUBUNIT PROTEIN UL16M"/>
    <property type="match status" value="1"/>
</dbReference>
<comment type="similarity">
    <text evidence="1 6 7">Belongs to the universal ribosomal protein uL16 family.</text>
</comment>
<dbReference type="GO" id="GO:0019843">
    <property type="term" value="F:rRNA binding"/>
    <property type="evidence" value="ECO:0007669"/>
    <property type="project" value="UniProtKB-UniRule"/>
</dbReference>
<dbReference type="InterPro" id="IPR000114">
    <property type="entry name" value="Ribosomal_uL16_bact-type"/>
</dbReference>
<name>A0A523QFS7_UNCAE</name>
<evidence type="ECO:0000256" key="1">
    <source>
        <dbReference type="ARBA" id="ARBA00008931"/>
    </source>
</evidence>
<dbReference type="PRINTS" id="PR00060">
    <property type="entry name" value="RIBOSOMALL16"/>
</dbReference>
<comment type="subunit">
    <text evidence="6 8">Part of the 50S ribosomal subunit.</text>
</comment>
<dbReference type="InterPro" id="IPR047873">
    <property type="entry name" value="Ribosomal_uL16"/>
</dbReference>
<evidence type="ECO:0000256" key="3">
    <source>
        <dbReference type="ARBA" id="ARBA00022980"/>
    </source>
</evidence>
<dbReference type="FunFam" id="3.90.1170.10:FF:000001">
    <property type="entry name" value="50S ribosomal protein L16"/>
    <property type="match status" value="1"/>
</dbReference>
<dbReference type="InterPro" id="IPR020798">
    <property type="entry name" value="Ribosomal_uL16_CS"/>
</dbReference>
<gene>
    <name evidence="6 9" type="primary">rplP</name>
    <name evidence="9" type="ORF">E3J95_07010</name>
</gene>
<evidence type="ECO:0000256" key="4">
    <source>
        <dbReference type="ARBA" id="ARBA00023274"/>
    </source>
</evidence>
<evidence type="ECO:0000313" key="10">
    <source>
        <dbReference type="Proteomes" id="UP000320781"/>
    </source>
</evidence>
<dbReference type="PANTHER" id="PTHR12220">
    <property type="entry name" value="50S/60S RIBOSOMAL PROTEIN L16"/>
    <property type="match status" value="1"/>
</dbReference>
<dbReference type="CDD" id="cd01433">
    <property type="entry name" value="Ribosomal_L16_L10e"/>
    <property type="match status" value="1"/>
</dbReference>
<dbReference type="GO" id="GO:1990904">
    <property type="term" value="C:ribonucleoprotein complex"/>
    <property type="evidence" value="ECO:0007669"/>
    <property type="project" value="UniProtKB-KW"/>
</dbReference>
<dbReference type="Pfam" id="PF00252">
    <property type="entry name" value="Ribosomal_L16"/>
    <property type="match status" value="1"/>
</dbReference>
<dbReference type="HAMAP" id="MF_01342">
    <property type="entry name" value="Ribosomal_uL16"/>
    <property type="match status" value="1"/>
</dbReference>
<comment type="function">
    <text evidence="6 8">Binds 23S rRNA and is also seen to make contacts with the A and possibly P site tRNAs.</text>
</comment>
<dbReference type="GO" id="GO:0000049">
    <property type="term" value="F:tRNA binding"/>
    <property type="evidence" value="ECO:0007669"/>
    <property type="project" value="UniProtKB-KW"/>
</dbReference>
<evidence type="ECO:0000256" key="6">
    <source>
        <dbReference type="HAMAP-Rule" id="MF_01342"/>
    </source>
</evidence>
<reference evidence="9 10" key="1">
    <citation type="submission" date="2019-03" db="EMBL/GenBank/DDBJ databases">
        <title>Metabolic potential of uncultured bacteria and archaea associated with petroleum seepage in deep-sea sediments.</title>
        <authorList>
            <person name="Dong X."/>
            <person name="Hubert C."/>
        </authorList>
    </citation>
    <scope>NUCLEOTIDE SEQUENCE [LARGE SCALE GENOMIC DNA]</scope>
    <source>
        <strain evidence="9">E44_bin92</strain>
    </source>
</reference>
<dbReference type="NCBIfam" id="TIGR01164">
    <property type="entry name" value="rplP_bact"/>
    <property type="match status" value="1"/>
</dbReference>
<protein>
    <recommendedName>
        <fullName evidence="5 6">Large ribosomal subunit protein uL16</fullName>
    </recommendedName>
</protein>
<evidence type="ECO:0000256" key="7">
    <source>
        <dbReference type="RuleBase" id="RU004413"/>
    </source>
</evidence>
<evidence type="ECO:0000313" key="9">
    <source>
        <dbReference type="EMBL" id="TES84263.1"/>
    </source>
</evidence>
<dbReference type="GO" id="GO:0005840">
    <property type="term" value="C:ribosome"/>
    <property type="evidence" value="ECO:0007669"/>
    <property type="project" value="UniProtKB-KW"/>
</dbReference>
<dbReference type="EMBL" id="SOKU01000341">
    <property type="protein sequence ID" value="TES84263.1"/>
    <property type="molecule type" value="Genomic_DNA"/>
</dbReference>
<dbReference type="AlphaFoldDB" id="A0A523QFS7"/>
<dbReference type="SUPFAM" id="SSF54686">
    <property type="entry name" value="Ribosomal protein L16p/L10e"/>
    <property type="match status" value="1"/>
</dbReference>
<keyword evidence="4 6" id="KW-0687">Ribonucleoprotein</keyword>
<dbReference type="GO" id="GO:0003735">
    <property type="term" value="F:structural constituent of ribosome"/>
    <property type="evidence" value="ECO:0007669"/>
    <property type="project" value="InterPro"/>
</dbReference>
<organism evidence="9 10">
    <name type="scientific">Aerophobetes bacterium</name>
    <dbReference type="NCBI Taxonomy" id="2030807"/>
    <lineage>
        <taxon>Bacteria</taxon>
        <taxon>Candidatus Aerophobota</taxon>
    </lineage>
</organism>
<sequence>MVLQPRRVKYRKSHRGRMKGKASKGTQLNFGEFGLIAEEPSWITARQIEASRITIVRSIKHEGKLWIRIFPDKAVSKKPLETRMGKGKGEPEFWVAVVRPGRVLFELAGVRADVAKIAFRSVSYKLPFKTKMISSFDEELL</sequence>
<evidence type="ECO:0000256" key="5">
    <source>
        <dbReference type="ARBA" id="ARBA00035198"/>
    </source>
</evidence>
<accession>A0A523QFS7</accession>
<dbReference type="InterPro" id="IPR036920">
    <property type="entry name" value="Ribosomal_uL16_sf"/>
</dbReference>
<keyword evidence="6 8" id="KW-0694">RNA-binding</keyword>
<dbReference type="PROSITE" id="PS00701">
    <property type="entry name" value="RIBOSOMAL_L16_2"/>
    <property type="match status" value="1"/>
</dbReference>
<dbReference type="InterPro" id="IPR016180">
    <property type="entry name" value="Ribosomal_uL16_dom"/>
</dbReference>
<keyword evidence="6 8" id="KW-0699">rRNA-binding</keyword>
<dbReference type="Gene3D" id="3.90.1170.10">
    <property type="entry name" value="Ribosomal protein L10e/L16"/>
    <property type="match status" value="1"/>
</dbReference>
<dbReference type="Proteomes" id="UP000320781">
    <property type="component" value="Unassembled WGS sequence"/>
</dbReference>